<evidence type="ECO:0000256" key="1">
    <source>
        <dbReference type="ARBA" id="ARBA00001946"/>
    </source>
</evidence>
<dbReference type="GO" id="GO:0016787">
    <property type="term" value="F:hydrolase activity"/>
    <property type="evidence" value="ECO:0007669"/>
    <property type="project" value="UniProtKB-KW"/>
</dbReference>
<dbReference type="STRING" id="1576480.XU08_C0006G0004"/>
<reference evidence="5 6" key="1">
    <citation type="submission" date="2015-05" db="EMBL/GenBank/DDBJ databases">
        <title>Critical biogeochemical functions in the subsurface are associated with bacteria from new phyla and little studied lineages.</title>
        <authorList>
            <person name="Hug L.A."/>
            <person name="Thomas B.C."/>
            <person name="Sharon I."/>
            <person name="Brown C.T."/>
            <person name="Sharma R."/>
            <person name="Hettich R.L."/>
            <person name="Wilkins M.J."/>
            <person name="Williams K.H."/>
            <person name="Singh A."/>
            <person name="Banfield J.F."/>
        </authorList>
    </citation>
    <scope>NUCLEOTIDE SEQUENCE [LARGE SCALE GENOMIC DNA]</scope>
    <source>
        <strain evidence="5">CSP1-7</strain>
    </source>
</reference>
<dbReference type="Proteomes" id="UP000051297">
    <property type="component" value="Unassembled WGS sequence"/>
</dbReference>
<accession>A0A0T5ZWN9</accession>
<evidence type="ECO:0000256" key="2">
    <source>
        <dbReference type="ARBA" id="ARBA00022801"/>
    </source>
</evidence>
<dbReference type="InterPro" id="IPR000086">
    <property type="entry name" value="NUDIX_hydrolase_dom"/>
</dbReference>
<dbReference type="EMBL" id="LDXK01000006">
    <property type="protein sequence ID" value="KRT67217.1"/>
    <property type="molecule type" value="Genomic_DNA"/>
</dbReference>
<sequence>MPANASNLEGVFLAVRAVINRGGKLLILQRNSSHNRNPDHWEVPGGLIEIGEPLNLALKREVKEEAGLVISPQSAESLTFISPKAKPRYLELIYRCKRVRGEKVILSDEHQAFRWATVEETLDLELTPTARALMEFLLK</sequence>
<gene>
    <name evidence="5" type="ORF">XU08_C0006G0004</name>
</gene>
<feature type="domain" description="Nudix hydrolase" evidence="4">
    <location>
        <begin position="10"/>
        <end position="139"/>
    </location>
</feature>
<comment type="similarity">
    <text evidence="3">Belongs to the Nudix hydrolase family.</text>
</comment>
<evidence type="ECO:0000313" key="5">
    <source>
        <dbReference type="EMBL" id="KRT67217.1"/>
    </source>
</evidence>
<evidence type="ECO:0000313" key="6">
    <source>
        <dbReference type="Proteomes" id="UP000051297"/>
    </source>
</evidence>
<comment type="cofactor">
    <cofactor evidence="1">
        <name>Mg(2+)</name>
        <dbReference type="ChEBI" id="CHEBI:18420"/>
    </cofactor>
</comment>
<proteinExistence type="inferred from homology"/>
<dbReference type="PANTHER" id="PTHR43046">
    <property type="entry name" value="GDP-MANNOSE MANNOSYL HYDROLASE"/>
    <property type="match status" value="1"/>
</dbReference>
<name>A0A0T5ZWN9_UNCKA</name>
<protein>
    <submittedName>
        <fullName evidence="5">NUDIX hydrolase</fullName>
        <ecNumber evidence="5">3.6.1.-</ecNumber>
    </submittedName>
</protein>
<dbReference type="AlphaFoldDB" id="A0A0T5ZWN9"/>
<dbReference type="PROSITE" id="PS00893">
    <property type="entry name" value="NUDIX_BOX"/>
    <property type="match status" value="1"/>
</dbReference>
<dbReference type="Pfam" id="PF00293">
    <property type="entry name" value="NUDIX"/>
    <property type="match status" value="1"/>
</dbReference>
<dbReference type="SUPFAM" id="SSF55811">
    <property type="entry name" value="Nudix"/>
    <property type="match status" value="1"/>
</dbReference>
<keyword evidence="2 3" id="KW-0378">Hydrolase</keyword>
<dbReference type="PANTHER" id="PTHR43046:SF14">
    <property type="entry name" value="MUTT_NUDIX FAMILY PROTEIN"/>
    <property type="match status" value="1"/>
</dbReference>
<dbReference type="InterPro" id="IPR020084">
    <property type="entry name" value="NUDIX_hydrolase_CS"/>
</dbReference>
<dbReference type="InterPro" id="IPR020476">
    <property type="entry name" value="Nudix_hydrolase"/>
</dbReference>
<dbReference type="Gene3D" id="3.90.79.10">
    <property type="entry name" value="Nucleoside Triphosphate Pyrophosphohydrolase"/>
    <property type="match status" value="1"/>
</dbReference>
<evidence type="ECO:0000259" key="4">
    <source>
        <dbReference type="PROSITE" id="PS51462"/>
    </source>
</evidence>
<comment type="caution">
    <text evidence="5">The sequence shown here is derived from an EMBL/GenBank/DDBJ whole genome shotgun (WGS) entry which is preliminary data.</text>
</comment>
<dbReference type="PRINTS" id="PR00502">
    <property type="entry name" value="NUDIXFAMILY"/>
</dbReference>
<organism evidence="5 6">
    <name type="scientific">candidate division WWE3 bacterium CSP1-7</name>
    <dbReference type="NCBI Taxonomy" id="1576480"/>
    <lineage>
        <taxon>Bacteria</taxon>
        <taxon>Katanobacteria</taxon>
    </lineage>
</organism>
<dbReference type="InterPro" id="IPR015797">
    <property type="entry name" value="NUDIX_hydrolase-like_dom_sf"/>
</dbReference>
<dbReference type="PROSITE" id="PS51462">
    <property type="entry name" value="NUDIX"/>
    <property type="match status" value="1"/>
</dbReference>
<evidence type="ECO:0000256" key="3">
    <source>
        <dbReference type="RuleBase" id="RU003476"/>
    </source>
</evidence>
<dbReference type="EC" id="3.6.1.-" evidence="5"/>